<proteinExistence type="inferred from homology"/>
<dbReference type="PANTHER" id="PTHR12233">
    <property type="entry name" value="VACUOLAR PROTEIN SORTING 26 RELATED"/>
    <property type="match status" value="1"/>
</dbReference>
<protein>
    <recommendedName>
        <fullName evidence="4">Vacuolar protein sorting-associated protein 26C</fullName>
    </recommendedName>
</protein>
<evidence type="ECO:0000313" key="7">
    <source>
        <dbReference type="EMBL" id="NDV34605.1"/>
    </source>
</evidence>
<sequence length="291" mass="32464">MDIILKRIDRIYKPGDKVSGNLVIQSKGSFAHSGITIQMAGSVTLQLSAKSVGLFEAFYNSLKPIQMVDYTTTIEKSGNIKDGLTEIPFEFELKGLDGQELYETYHGVYVNIAYSLKADLIRKFIGKNLTKTVEFLVELPNTTKFTPSPESFSISPEDLELTKKVKGIPEFELVGNLASNRCLMSEPFEGNLVLKTCAEPIKCIELQLIRVETCGCADGWAKEATEIQNIQVADGDIPTGLEVPIYMLFPRLFTCPTTQGRTFKIDFEVNIVLMFPDGRLVSKKFPITLLR</sequence>
<comment type="subunit">
    <text evidence="6">Component of the commander complex that is essential for endosomal recycling of transmembrane cargos; the commander complex is composed of the CCC subcomplex and the retriever subcomplex. Component of the heterotrimeric retriever complex consisting of VPS26C, VPS29 and VPS35L; within the complex interacts with VPS35L. Interacts with SNX17 (via C-terminus); the interaction is direct and associates SNX17 with the retriever complex. Interacts with SNX31; the interaction is direct.</text>
</comment>
<evidence type="ECO:0000256" key="4">
    <source>
        <dbReference type="ARBA" id="ARBA00067597"/>
    </source>
</evidence>
<dbReference type="Gene3D" id="2.60.40.640">
    <property type="match status" value="2"/>
</dbReference>
<comment type="similarity">
    <text evidence="2">Belongs to the VPS26 family.</text>
</comment>
<evidence type="ECO:0000256" key="1">
    <source>
        <dbReference type="ARBA" id="ARBA00004177"/>
    </source>
</evidence>
<accession>A0A6B2LC96</accession>
<dbReference type="InterPro" id="IPR028934">
    <property type="entry name" value="Vps26-related"/>
</dbReference>
<dbReference type="FunFam" id="2.60.40.640:FF:000009">
    <property type="entry name" value="Down syndrome critical region protein 3"/>
    <property type="match status" value="1"/>
</dbReference>
<name>A0A6B2LC96_9EUKA</name>
<comment type="subcellular location">
    <subcellularLocation>
        <location evidence="1">Endosome</location>
    </subcellularLocation>
</comment>
<dbReference type="InterPro" id="IPR014752">
    <property type="entry name" value="Arrestin-like_C"/>
</dbReference>
<keyword evidence="3" id="KW-0967">Endosome</keyword>
<dbReference type="GO" id="GO:0006886">
    <property type="term" value="P:intracellular protein transport"/>
    <property type="evidence" value="ECO:0007669"/>
    <property type="project" value="InterPro"/>
</dbReference>
<dbReference type="Pfam" id="PF03643">
    <property type="entry name" value="Vps26"/>
    <property type="match status" value="1"/>
</dbReference>
<comment type="function">
    <text evidence="5">Component of the commander complex that is essential for endosomal recycling of transmembrane cargos; the commander complex is composed of the CCC subcomplex and the retriever subcomplex. Component of the retriever complex, which is a heterotrimeric complex related to retromer cargo-selective complex (CSC) and essential for retromer-independent retrieval and recycling of numerous cargos such as integrin alpha-5/beta-1 (ITGA5:ITGB1). The recruitment of the retriever complex to the endosomal membrane involves CCC and WASH complexes. In the endosomes, drives the retriever and recycling of NxxY-motif-containing cargo proteins by coupling to SNX17, a cargo essential for the homeostatic maintenance of numerous cell surface proteins associated with processes that include cell migration, cell adhesion, nutrient supply and cell signaling.</text>
</comment>
<dbReference type="GO" id="GO:0005768">
    <property type="term" value="C:endosome"/>
    <property type="evidence" value="ECO:0007669"/>
    <property type="project" value="UniProtKB-SubCell"/>
</dbReference>
<evidence type="ECO:0000256" key="2">
    <source>
        <dbReference type="ARBA" id="ARBA00009100"/>
    </source>
</evidence>
<organism evidence="7">
    <name type="scientific">Arcella intermedia</name>
    <dbReference type="NCBI Taxonomy" id="1963864"/>
    <lineage>
        <taxon>Eukaryota</taxon>
        <taxon>Amoebozoa</taxon>
        <taxon>Tubulinea</taxon>
        <taxon>Elardia</taxon>
        <taxon>Arcellinida</taxon>
        <taxon>Sphaerothecina</taxon>
        <taxon>Arcellidae</taxon>
        <taxon>Arcella</taxon>
    </lineage>
</organism>
<evidence type="ECO:0000256" key="5">
    <source>
        <dbReference type="ARBA" id="ARBA00093280"/>
    </source>
</evidence>
<reference evidence="7" key="1">
    <citation type="journal article" date="2020" name="J. Eukaryot. Microbiol.">
        <title>De novo Sequencing, Assembly and Annotation of the Transcriptome for the Free-Living Testate Amoeba Arcella intermedia.</title>
        <authorList>
            <person name="Ribeiro G.M."/>
            <person name="Porfirio-Sousa A.L."/>
            <person name="Maurer-Alcala X.X."/>
            <person name="Katz L.A."/>
            <person name="Lahr D.J.G."/>
        </authorList>
    </citation>
    <scope>NUCLEOTIDE SEQUENCE</scope>
</reference>
<dbReference type="EMBL" id="GIBP01005636">
    <property type="protein sequence ID" value="NDV34605.1"/>
    <property type="molecule type" value="Transcribed_RNA"/>
</dbReference>
<evidence type="ECO:0000256" key="6">
    <source>
        <dbReference type="ARBA" id="ARBA00093474"/>
    </source>
</evidence>
<dbReference type="AlphaFoldDB" id="A0A6B2LC96"/>
<evidence type="ECO:0000256" key="3">
    <source>
        <dbReference type="ARBA" id="ARBA00022753"/>
    </source>
</evidence>